<organism evidence="12 13">
    <name type="scientific">Canna indica</name>
    <name type="common">Indian-shot</name>
    <dbReference type="NCBI Taxonomy" id="4628"/>
    <lineage>
        <taxon>Eukaryota</taxon>
        <taxon>Viridiplantae</taxon>
        <taxon>Streptophyta</taxon>
        <taxon>Embryophyta</taxon>
        <taxon>Tracheophyta</taxon>
        <taxon>Spermatophyta</taxon>
        <taxon>Magnoliopsida</taxon>
        <taxon>Liliopsida</taxon>
        <taxon>Zingiberales</taxon>
        <taxon>Cannaceae</taxon>
        <taxon>Canna</taxon>
    </lineage>
</organism>
<name>A0AAQ3L421_9LILI</name>
<feature type="compositionally biased region" description="Polar residues" evidence="10">
    <location>
        <begin position="582"/>
        <end position="594"/>
    </location>
</feature>
<feature type="domain" description="Kinesin motor" evidence="11">
    <location>
        <begin position="72"/>
        <end position="391"/>
    </location>
</feature>
<dbReference type="FunFam" id="3.40.850.10:FF:000014">
    <property type="entry name" value="Kinesin-like protein KIN-7G"/>
    <property type="match status" value="1"/>
</dbReference>
<dbReference type="InterPro" id="IPR027640">
    <property type="entry name" value="Kinesin-like_fam"/>
</dbReference>
<evidence type="ECO:0000256" key="4">
    <source>
        <dbReference type="ARBA" id="ARBA00022840"/>
    </source>
</evidence>
<dbReference type="SMART" id="SM00129">
    <property type="entry name" value="KISc"/>
    <property type="match status" value="1"/>
</dbReference>
<gene>
    <name evidence="12" type="ORF">Cni_G28982</name>
</gene>
<evidence type="ECO:0000256" key="5">
    <source>
        <dbReference type="ARBA" id="ARBA00023054"/>
    </source>
</evidence>
<dbReference type="AlphaFoldDB" id="A0AAQ3L421"/>
<dbReference type="Proteomes" id="UP001327560">
    <property type="component" value="Chromosome 9"/>
</dbReference>
<evidence type="ECO:0000256" key="8">
    <source>
        <dbReference type="RuleBase" id="RU000394"/>
    </source>
</evidence>
<dbReference type="InterPro" id="IPR027417">
    <property type="entry name" value="P-loop_NTPase"/>
</dbReference>
<evidence type="ECO:0000256" key="6">
    <source>
        <dbReference type="ARBA" id="ARBA00023175"/>
    </source>
</evidence>
<dbReference type="GO" id="GO:0005524">
    <property type="term" value="F:ATP binding"/>
    <property type="evidence" value="ECO:0007669"/>
    <property type="project" value="UniProtKB-UniRule"/>
</dbReference>
<keyword evidence="2 8" id="KW-0493">Microtubule</keyword>
<keyword evidence="5 9" id="KW-0175">Coiled coil</keyword>
<dbReference type="CDD" id="cd01374">
    <property type="entry name" value="KISc_CENP_E"/>
    <property type="match status" value="1"/>
</dbReference>
<keyword evidence="4 7" id="KW-0067">ATP-binding</keyword>
<evidence type="ECO:0000313" key="13">
    <source>
        <dbReference type="Proteomes" id="UP001327560"/>
    </source>
</evidence>
<feature type="region of interest" description="Disordered" evidence="10">
    <location>
        <begin position="566"/>
        <end position="594"/>
    </location>
</feature>
<dbReference type="InterPro" id="IPR036961">
    <property type="entry name" value="Kinesin_motor_dom_sf"/>
</dbReference>
<dbReference type="SUPFAM" id="SSF52540">
    <property type="entry name" value="P-loop containing nucleoside triphosphate hydrolases"/>
    <property type="match status" value="1"/>
</dbReference>
<dbReference type="PROSITE" id="PS00411">
    <property type="entry name" value="KINESIN_MOTOR_1"/>
    <property type="match status" value="1"/>
</dbReference>
<keyword evidence="6 7" id="KW-0505">Motor protein</keyword>
<dbReference type="PROSITE" id="PS50067">
    <property type="entry name" value="KINESIN_MOTOR_2"/>
    <property type="match status" value="1"/>
</dbReference>
<feature type="region of interest" description="Disordered" evidence="10">
    <location>
        <begin position="886"/>
        <end position="926"/>
    </location>
</feature>
<evidence type="ECO:0000256" key="1">
    <source>
        <dbReference type="ARBA" id="ARBA00007310"/>
    </source>
</evidence>
<evidence type="ECO:0000313" key="12">
    <source>
        <dbReference type="EMBL" id="WOL20179.1"/>
    </source>
</evidence>
<evidence type="ECO:0000256" key="10">
    <source>
        <dbReference type="SAM" id="MobiDB-lite"/>
    </source>
</evidence>
<evidence type="ECO:0000256" key="2">
    <source>
        <dbReference type="ARBA" id="ARBA00022701"/>
    </source>
</evidence>
<dbReference type="PANTHER" id="PTHR47968">
    <property type="entry name" value="CENTROMERE PROTEIN E"/>
    <property type="match status" value="1"/>
</dbReference>
<protein>
    <recommendedName>
        <fullName evidence="8">Kinesin-like protein</fullName>
    </recommendedName>
</protein>
<dbReference type="GO" id="GO:0005874">
    <property type="term" value="C:microtubule"/>
    <property type="evidence" value="ECO:0007669"/>
    <property type="project" value="UniProtKB-KW"/>
</dbReference>
<dbReference type="InterPro" id="IPR001752">
    <property type="entry name" value="Kinesin_motor_dom"/>
</dbReference>
<feature type="compositionally biased region" description="Basic and acidic residues" evidence="10">
    <location>
        <begin position="914"/>
        <end position="926"/>
    </location>
</feature>
<evidence type="ECO:0000256" key="9">
    <source>
        <dbReference type="SAM" id="Coils"/>
    </source>
</evidence>
<dbReference type="EMBL" id="CP136898">
    <property type="protein sequence ID" value="WOL20179.1"/>
    <property type="molecule type" value="Genomic_DNA"/>
</dbReference>
<feature type="compositionally biased region" description="Polar residues" evidence="10">
    <location>
        <begin position="890"/>
        <end position="903"/>
    </location>
</feature>
<dbReference type="Gene3D" id="3.40.850.10">
    <property type="entry name" value="Kinesin motor domain"/>
    <property type="match status" value="1"/>
</dbReference>
<proteinExistence type="inferred from homology"/>
<dbReference type="GO" id="GO:0003777">
    <property type="term" value="F:microtubule motor activity"/>
    <property type="evidence" value="ECO:0007669"/>
    <property type="project" value="InterPro"/>
</dbReference>
<feature type="coiled-coil region" evidence="9">
    <location>
        <begin position="679"/>
        <end position="706"/>
    </location>
</feature>
<comment type="similarity">
    <text evidence="1">Belongs to the TRAFAC class myosin-kinesin ATPase superfamily. Kinesin family. KIN-7 subfamily.</text>
</comment>
<sequence>MASLTDSRQRRAAPVSSKPVNSPTSSTTSSSMQVPEPSVDGQSSPVSSTLRGKSQYFSTDSVELDAEGSKENVTVTVRFRPLSPREIRQGEEIAWYADGDTIVRSEHNPSLAYAYDRVFGPTTTTRHVYDVAAQHVISGAMEGINGTIFAYGVTSSGKTHTMHGDQRSPGIIPLAVKDAFSIIQETPSREFLLRVSYLEIYNEVVNDLLNPAGQNLRIREDSQGTFVEGIKEEVVLSPAHALSLIAAGEEHRHVGSNNFNLLSSRSHTIFTLTIESSPFDDCGEGGAVNFSQLNLIDLAGSESSRAETTGVRRKEGSYINKSLLTLGTVIAKLTDGKATHIPYRDSKLTRLLQSSLSGQGRVSLICTVTPSSSNTEETHNTLKFAHRAKCIEILASQNKIIDEKSLIKKYQNEIRCLKQELEQLKRGIVTVTPQKDMGVDDIFLLKQKLEDGHVKLQSRLEQEEEAKAALLGRIQRLTKLILVSTKANQSTRFPQRPGPRRRHSFGEEELAYLPYRRRDMILDNENGVYYAPLEGFGETNDDALKEEKKNRKHGLLNWFKLRKRDSGLTSSDGDKSSGTKSYTTPSTPQAESVNFPSEPLISNSLIPDSNPADNLLEVVHDRELPPDDLSSQETPLTSIKTIDHVELLKEQLKILAGEVALNSSVLKRLSDESAKSPKNERIQMEMRKVNEEIRAKNLQIASLEKQMVNSVAQNRMGNSGVSPSYAELLEQLHEKTLELEVKTADNSIIQDQLHQKISECEEMQETITSLKQQLAQALKMKDDSSVSVNSQYYCEETFFQEQTTKTDDASSRESLRQAHLVTEVQELKQKVSELTEAKSQLEARNQKLAEESAYAKRLASAAGVELKALSEEVTKLMNHNERLASELASVRSSTQRRVSNGPKNTKRDSHLKRHEPTTKREVAASYERELESALVEKEQREAELQKKLEESKQKEAFLENELANMWVLVAKLKNDQGNETEVLD</sequence>
<dbReference type="PANTHER" id="PTHR47968:SF9">
    <property type="entry name" value="KINESIN-LIKE PROTEIN KIN-7K, CHLOROPLASTIC ISOFORM X1"/>
    <property type="match status" value="1"/>
</dbReference>
<feature type="coiled-coil region" evidence="9">
    <location>
        <begin position="817"/>
        <end position="886"/>
    </location>
</feature>
<keyword evidence="3 7" id="KW-0547">Nucleotide-binding</keyword>
<keyword evidence="13" id="KW-1185">Reference proteome</keyword>
<feature type="compositionally biased region" description="Low complexity" evidence="10">
    <location>
        <begin position="14"/>
        <end position="31"/>
    </location>
</feature>
<dbReference type="InterPro" id="IPR019821">
    <property type="entry name" value="Kinesin_motor_CS"/>
</dbReference>
<dbReference type="GO" id="GO:0008017">
    <property type="term" value="F:microtubule binding"/>
    <property type="evidence" value="ECO:0007669"/>
    <property type="project" value="InterPro"/>
</dbReference>
<reference evidence="12 13" key="1">
    <citation type="submission" date="2023-10" db="EMBL/GenBank/DDBJ databases">
        <title>Chromosome-scale genome assembly provides insights into flower coloration mechanisms of Canna indica.</title>
        <authorList>
            <person name="Li C."/>
        </authorList>
    </citation>
    <scope>NUCLEOTIDE SEQUENCE [LARGE SCALE GENOMIC DNA]</scope>
    <source>
        <tissue evidence="12">Flower</tissue>
    </source>
</reference>
<feature type="coiled-coil region" evidence="9">
    <location>
        <begin position="753"/>
        <end position="780"/>
    </location>
</feature>
<feature type="compositionally biased region" description="Polar residues" evidence="10">
    <location>
        <begin position="40"/>
        <end position="52"/>
    </location>
</feature>
<feature type="binding site" evidence="7">
    <location>
        <begin position="152"/>
        <end position="159"/>
    </location>
    <ligand>
        <name>ATP</name>
        <dbReference type="ChEBI" id="CHEBI:30616"/>
    </ligand>
</feature>
<feature type="coiled-coil region" evidence="9">
    <location>
        <begin position="400"/>
        <end position="480"/>
    </location>
</feature>
<dbReference type="PRINTS" id="PR00380">
    <property type="entry name" value="KINESINHEAVY"/>
</dbReference>
<evidence type="ECO:0000256" key="3">
    <source>
        <dbReference type="ARBA" id="ARBA00022741"/>
    </source>
</evidence>
<accession>A0AAQ3L421</accession>
<evidence type="ECO:0000259" key="11">
    <source>
        <dbReference type="PROSITE" id="PS50067"/>
    </source>
</evidence>
<feature type="region of interest" description="Disordered" evidence="10">
    <location>
        <begin position="1"/>
        <end position="52"/>
    </location>
</feature>
<dbReference type="Pfam" id="PF00225">
    <property type="entry name" value="Kinesin"/>
    <property type="match status" value="1"/>
</dbReference>
<evidence type="ECO:0000256" key="7">
    <source>
        <dbReference type="PROSITE-ProRule" id="PRU00283"/>
    </source>
</evidence>
<dbReference type="GO" id="GO:0007018">
    <property type="term" value="P:microtubule-based movement"/>
    <property type="evidence" value="ECO:0007669"/>
    <property type="project" value="InterPro"/>
</dbReference>